<gene>
    <name evidence="1" type="ORF">IGM_01959</name>
</gene>
<comment type="caution">
    <text evidence="1">The sequence shown here is derived from an EMBL/GenBank/DDBJ whole genome shotgun (WGS) entry which is preliminary data.</text>
</comment>
<name>A0A9W5QWQ8_BACCE</name>
<proteinExistence type="predicted"/>
<evidence type="ECO:0000313" key="2">
    <source>
        <dbReference type="Proteomes" id="UP000014009"/>
    </source>
</evidence>
<dbReference type="RefSeq" id="WP_016098129.1">
    <property type="nucleotide sequence ID" value="NZ_KB976537.1"/>
</dbReference>
<dbReference type="EMBL" id="AHEF01000037">
    <property type="protein sequence ID" value="EOP91899.1"/>
    <property type="molecule type" value="Genomic_DNA"/>
</dbReference>
<dbReference type="AlphaFoldDB" id="A0A9W5QWQ8"/>
<evidence type="ECO:0000313" key="1">
    <source>
        <dbReference type="EMBL" id="EOP91899.1"/>
    </source>
</evidence>
<dbReference type="Proteomes" id="UP000014009">
    <property type="component" value="Unassembled WGS sequence"/>
</dbReference>
<sequence length="49" mass="5849">MYREKAALQKWKADLQAMEEEKRQKNEPKTNELQHIMSNTATFMSVKHV</sequence>
<accession>A0A9W5QWQ8</accession>
<protein>
    <submittedName>
        <fullName evidence="1">Uncharacterized protein</fullName>
    </submittedName>
</protein>
<organism evidence="1 2">
    <name type="scientific">Bacillus cereus HuB4-4</name>
    <dbReference type="NCBI Taxonomy" id="1053211"/>
    <lineage>
        <taxon>Bacteria</taxon>
        <taxon>Bacillati</taxon>
        <taxon>Bacillota</taxon>
        <taxon>Bacilli</taxon>
        <taxon>Bacillales</taxon>
        <taxon>Bacillaceae</taxon>
        <taxon>Bacillus</taxon>
        <taxon>Bacillus cereus group</taxon>
    </lineage>
</organism>
<reference evidence="1 2" key="1">
    <citation type="submission" date="2012-12" db="EMBL/GenBank/DDBJ databases">
        <title>The Genome Sequence of Bacillus cereus HuB4-4.</title>
        <authorList>
            <consortium name="The Broad Institute Genome Sequencing Platform"/>
            <consortium name="The Broad Institute Genome Sequencing Center for Infectious Disease"/>
            <person name="Feldgarden M."/>
            <person name="Van der Auwera G.A."/>
            <person name="Mahillon J."/>
            <person name="Duprez V."/>
            <person name="Timmery S."/>
            <person name="Mattelet C."/>
            <person name="Dierick K."/>
            <person name="Sun M."/>
            <person name="Yu Z."/>
            <person name="Zhu L."/>
            <person name="Hu X."/>
            <person name="Shank E.B."/>
            <person name="Swiecicka I."/>
            <person name="Hansen B.M."/>
            <person name="Andrup L."/>
            <person name="Walker B."/>
            <person name="Young S.K."/>
            <person name="Zeng Q."/>
            <person name="Gargeya S."/>
            <person name="Fitzgerald M."/>
            <person name="Haas B."/>
            <person name="Abouelleil A."/>
            <person name="Alvarado L."/>
            <person name="Arachchi H.M."/>
            <person name="Berlin A.M."/>
            <person name="Chapman S.B."/>
            <person name="Dewar J."/>
            <person name="Goldberg J."/>
            <person name="Griggs A."/>
            <person name="Gujja S."/>
            <person name="Hansen M."/>
            <person name="Howarth C."/>
            <person name="Imamovic A."/>
            <person name="Larimer J."/>
            <person name="McCowan C."/>
            <person name="Murphy C."/>
            <person name="Neiman D."/>
            <person name="Pearson M."/>
            <person name="Priest M."/>
            <person name="Roberts A."/>
            <person name="Saif S."/>
            <person name="Shea T."/>
            <person name="Sisk P."/>
            <person name="Sykes S."/>
            <person name="Wortman J."/>
            <person name="Nusbaum C."/>
            <person name="Birren B."/>
        </authorList>
    </citation>
    <scope>NUCLEOTIDE SEQUENCE [LARGE SCALE GENOMIC DNA]</scope>
    <source>
        <strain evidence="1 2">HuB4-4</strain>
    </source>
</reference>